<sequence>MKKTVLAPIILMGLFLIIFIIGGMPFFHSFVKGKLEGVIEDEINVLAHIGSIRGNIFYSVELVDVNIDSTVTLERLKISYNILKLLFKEIDINTLLIDGLKVNVRQMQTLIHSIEKQEAKPEREKATPFKIRIRQLSVMNSGIFDFLDSRDINAMFDIKGELLASTLVIDTLTVRIDESYVFVRGEVPLGEDGELDLYYNMRIMLEELPVDDLQGAVVGHGNLRGKTSSPRIENYSNIDIIYRENKIGGIVELQWQTPMLDSIRLNAKIDAMMPSIQDDTNHKDRWKAVLNIREQDLLFNVNSSYGNIELTGSLSGHMENPDLNTTITGKIRYMDFRPQMKGKIIYENSQLVLKDFSISSPDLLMQCDASLSVVQPQDISGSFLIRCDDLELINNLVKTPQPIDGKLTIGAEVKGTVSRPVITSKAKIENAHVYTETITDAEFSVVFKDSIIYLEPSVVSSSRGTINLTGQYGLADSLFSVHIFTDDLVIISPEIFNGDTFCIDGHIGFDINFSGSILNPSGKGAVLFKNFVFDTVVFDDYSLEYVFKDSIVNANFSNDSRTFDLAVEAGLYTPFIFRTELTLHHFDLKRYIPVDEGHITARMSAYGYAEMLESINGDLRIDTIYLSMQQSNIQNEDVVRISVDQGFVNIVSCVFMIHDQRLVLQGKLPIEPENNQVDLSLRIPKADISHLVMALPDAPQINGFLFADVDLKGSFKKPQINGQLILENIGYSMPDIKLDSVYSIIQFQNSHISIEHFKGRVNQGSFNIGGFADVSGGKISSLNLDVACENIHIKHKDFGSAVLSSAIHTAAQRDSFKINGEVVINKAVYDIPFDLEMILKMLTQVNREPPEQSEIVKRIYCDIGITSPRGVKVINNVADVNIDLDLQIKGYLSKINVYGTATTSEKGTIKYLGKQFEIIHAVIQFDDPYKINPILDIEASSIVSTADGDYEIFMYVQGPVDRWRLELTSNPPIPEQDIISLLVLGRRRPVSGVMIQVKDLGLDGAARDYAEGLVRGTIERTAEQTLGLEKFTITGDLLDSKSLDINIEKRVAKKLTLIYGSGIESWELRRVGINYDVTDNISIFTLHDQENMNSSMDLDFHFNIK</sequence>
<evidence type="ECO:0000259" key="6">
    <source>
        <dbReference type="Pfam" id="PF04357"/>
    </source>
</evidence>
<dbReference type="GO" id="GO:0009306">
    <property type="term" value="P:protein secretion"/>
    <property type="evidence" value="ECO:0007669"/>
    <property type="project" value="InterPro"/>
</dbReference>
<evidence type="ECO:0000256" key="1">
    <source>
        <dbReference type="ARBA" id="ARBA00004167"/>
    </source>
</evidence>
<comment type="subcellular location">
    <subcellularLocation>
        <location evidence="1">Membrane</location>
        <topology evidence="1">Single-pass membrane protein</topology>
    </subcellularLocation>
</comment>
<dbReference type="GO" id="GO:0005886">
    <property type="term" value="C:plasma membrane"/>
    <property type="evidence" value="ECO:0007669"/>
    <property type="project" value="InterPro"/>
</dbReference>
<dbReference type="PANTHER" id="PTHR36985">
    <property type="entry name" value="TRANSLOCATION AND ASSEMBLY MODULE SUBUNIT TAMB"/>
    <property type="match status" value="1"/>
</dbReference>
<dbReference type="AlphaFoldDB" id="A0A0S8K215"/>
<gene>
    <name evidence="7" type="ORF">AMJ74_00185</name>
</gene>
<proteinExistence type="predicted"/>
<feature type="transmembrane region" description="Helical" evidence="5">
    <location>
        <begin position="5"/>
        <end position="27"/>
    </location>
</feature>
<comment type="caution">
    <text evidence="7">The sequence shown here is derived from an EMBL/GenBank/DDBJ whole genome shotgun (WGS) entry which is preliminary data.</text>
</comment>
<keyword evidence="2 5" id="KW-0812">Transmembrane</keyword>
<reference evidence="7 8" key="1">
    <citation type="journal article" date="2015" name="Microbiome">
        <title>Genomic resolution of linkages in carbon, nitrogen, and sulfur cycling among widespread estuary sediment bacteria.</title>
        <authorList>
            <person name="Baker B.J."/>
            <person name="Lazar C.S."/>
            <person name="Teske A.P."/>
            <person name="Dick G.J."/>
        </authorList>
    </citation>
    <scope>NUCLEOTIDE SEQUENCE [LARGE SCALE GENOMIC DNA]</scope>
    <source>
        <strain evidence="7">SM1_77</strain>
    </source>
</reference>
<dbReference type="GO" id="GO:0097347">
    <property type="term" value="C:TAM protein secretion complex"/>
    <property type="evidence" value="ECO:0007669"/>
    <property type="project" value="TreeGrafter"/>
</dbReference>
<evidence type="ECO:0000313" key="8">
    <source>
        <dbReference type="Proteomes" id="UP000050975"/>
    </source>
</evidence>
<dbReference type="EMBL" id="LJVE01000001">
    <property type="protein sequence ID" value="KPL16001.1"/>
    <property type="molecule type" value="Genomic_DNA"/>
</dbReference>
<evidence type="ECO:0000256" key="2">
    <source>
        <dbReference type="ARBA" id="ARBA00022692"/>
    </source>
</evidence>
<accession>A0A0S8K215</accession>
<evidence type="ECO:0000256" key="5">
    <source>
        <dbReference type="SAM" id="Phobius"/>
    </source>
</evidence>
<dbReference type="PANTHER" id="PTHR36985:SF1">
    <property type="entry name" value="TRANSLOCATION AND ASSEMBLY MODULE SUBUNIT TAMB"/>
    <property type="match status" value="1"/>
</dbReference>
<evidence type="ECO:0000313" key="7">
    <source>
        <dbReference type="EMBL" id="KPL16001.1"/>
    </source>
</evidence>
<dbReference type="Proteomes" id="UP000050975">
    <property type="component" value="Unassembled WGS sequence"/>
</dbReference>
<dbReference type="Pfam" id="PF04357">
    <property type="entry name" value="TamB"/>
    <property type="match status" value="1"/>
</dbReference>
<dbReference type="InterPro" id="IPR007452">
    <property type="entry name" value="TamB_C"/>
</dbReference>
<keyword evidence="4 5" id="KW-0472">Membrane</keyword>
<name>A0A0S8K215_UNCW3</name>
<organism evidence="7 8">
    <name type="scientific">candidate division WOR_3 bacterium SM1_77</name>
    <dbReference type="NCBI Taxonomy" id="1703778"/>
    <lineage>
        <taxon>Bacteria</taxon>
        <taxon>Bacteria division WOR-3</taxon>
    </lineage>
</organism>
<evidence type="ECO:0000256" key="4">
    <source>
        <dbReference type="ARBA" id="ARBA00023136"/>
    </source>
</evidence>
<keyword evidence="3 5" id="KW-1133">Transmembrane helix</keyword>
<protein>
    <recommendedName>
        <fullName evidence="6">Translocation and assembly module TamB C-terminal domain-containing protein</fullName>
    </recommendedName>
</protein>
<feature type="domain" description="Translocation and assembly module TamB C-terminal" evidence="6">
    <location>
        <begin position="756"/>
        <end position="1101"/>
    </location>
</feature>
<evidence type="ECO:0000256" key="3">
    <source>
        <dbReference type="ARBA" id="ARBA00022989"/>
    </source>
</evidence>